<name>A0A1S3IEZ5_LINAN</name>
<gene>
    <name evidence="3" type="primary">LOC106163400</name>
</gene>
<dbReference type="CDD" id="cd14726">
    <property type="entry name" value="TraB_PrgY-like"/>
    <property type="match status" value="1"/>
</dbReference>
<dbReference type="Pfam" id="PF01963">
    <property type="entry name" value="TraB_PrgY_gumN"/>
    <property type="match status" value="1"/>
</dbReference>
<feature type="region of interest" description="Disordered" evidence="1">
    <location>
        <begin position="79"/>
        <end position="133"/>
    </location>
</feature>
<evidence type="ECO:0000313" key="3">
    <source>
        <dbReference type="RefSeq" id="XP_013396426.1"/>
    </source>
</evidence>
<dbReference type="InterPro" id="IPR046345">
    <property type="entry name" value="TraB_PrgY-like"/>
</dbReference>
<reference evidence="3" key="1">
    <citation type="submission" date="2025-08" db="UniProtKB">
        <authorList>
            <consortium name="RefSeq"/>
        </authorList>
    </citation>
    <scope>IDENTIFICATION</scope>
    <source>
        <tissue evidence="3">Gonads</tissue>
    </source>
</reference>
<dbReference type="InParanoid" id="A0A1S3IEZ5"/>
<dbReference type="InterPro" id="IPR002816">
    <property type="entry name" value="TraB/PrgY/GumN_fam"/>
</dbReference>
<dbReference type="RefSeq" id="XP_013396426.1">
    <property type="nucleotide sequence ID" value="XM_013540972.1"/>
</dbReference>
<organism evidence="2 3">
    <name type="scientific">Lingula anatina</name>
    <name type="common">Brachiopod</name>
    <name type="synonym">Lingula unguis</name>
    <dbReference type="NCBI Taxonomy" id="7574"/>
    <lineage>
        <taxon>Eukaryota</taxon>
        <taxon>Metazoa</taxon>
        <taxon>Spiralia</taxon>
        <taxon>Lophotrochozoa</taxon>
        <taxon>Brachiopoda</taxon>
        <taxon>Linguliformea</taxon>
        <taxon>Lingulata</taxon>
        <taxon>Lingulida</taxon>
        <taxon>Linguloidea</taxon>
        <taxon>Lingulidae</taxon>
        <taxon>Lingula</taxon>
    </lineage>
</organism>
<dbReference type="PANTHER" id="PTHR21530:SF7">
    <property type="entry name" value="TRAB DOMAIN-CONTAINING PROTEIN"/>
    <property type="match status" value="1"/>
</dbReference>
<dbReference type="OrthoDB" id="48306at2759"/>
<dbReference type="GeneID" id="106163400"/>
<dbReference type="FunCoup" id="A0A1S3IEZ5">
    <property type="interactions" value="504"/>
</dbReference>
<sequence length="447" mass="49642">MVKFYMDLTSNYNVNAKNHLASVKFRSYGGHCSFVHYVIRTCVHRRHSMEGSNGSDAHQQEKGEEDGADIEQIIDTERAPVQETGYGYPLGNTGDDAPPGNTGDDGGGEDSLEDSGSENDSSGGEESDVEDNFDDMMYPSQRLHRHPVDELPRTVAKLETKDGCMVYVVGTAHFSEESQEDVAKTIHAVQPDIVVLELCRSRVNILELDESTLLQEAQNINLQKIRVAIKQNGLLQGVLHLLLLSMSAHLTKELGMAPGGEFRRAFQEAQTIPGCRVHLGDRPIGITLKRALGALSWWQKLRLGFYMLTTKDPISKEDVEKCKQKDLLEEMLKEMTGDYPALSTVFVQERDIFLANSLKIAAQPLPHPELDGDVVPSVVVGVVGIGHLPGIKEHWEEEHNVQDIMTVPPATLVGTAFRWIIRAGLVGLLSWGTYRLLRWSGVTWSLY</sequence>
<evidence type="ECO:0000256" key="1">
    <source>
        <dbReference type="SAM" id="MobiDB-lite"/>
    </source>
</evidence>
<protein>
    <submittedName>
        <fullName evidence="3">TraB domain-containing protein isoform X1</fullName>
    </submittedName>
</protein>
<dbReference type="PANTHER" id="PTHR21530">
    <property type="entry name" value="PHEROMONE SHUTDOWN PROTEIN"/>
    <property type="match status" value="1"/>
</dbReference>
<proteinExistence type="predicted"/>
<feature type="compositionally biased region" description="Acidic residues" evidence="1">
    <location>
        <begin position="106"/>
        <end position="133"/>
    </location>
</feature>
<dbReference type="Proteomes" id="UP000085678">
    <property type="component" value="Unplaced"/>
</dbReference>
<keyword evidence="2" id="KW-1185">Reference proteome</keyword>
<dbReference type="AlphaFoldDB" id="A0A1S3IEZ5"/>
<dbReference type="KEGG" id="lak:106163400"/>
<evidence type="ECO:0000313" key="2">
    <source>
        <dbReference type="Proteomes" id="UP000085678"/>
    </source>
</evidence>
<accession>A0A1S3IEZ5</accession>
<dbReference type="STRING" id="7574.A0A1S3IEZ5"/>